<dbReference type="InterPro" id="IPR036909">
    <property type="entry name" value="Cyt_c-like_dom_sf"/>
</dbReference>
<evidence type="ECO:0000256" key="8">
    <source>
        <dbReference type="PROSITE-ProRule" id="PRU00433"/>
    </source>
</evidence>
<evidence type="ECO:0000313" key="11">
    <source>
        <dbReference type="EMBL" id="SDW11835.1"/>
    </source>
</evidence>
<accession>A0A1H2QXJ0</accession>
<comment type="cofactor">
    <cofactor evidence="1">
        <name>heme c</name>
        <dbReference type="ChEBI" id="CHEBI:61717"/>
    </cofactor>
</comment>
<feature type="domain" description="Cytochrome c" evidence="10">
    <location>
        <begin position="37"/>
        <end position="138"/>
    </location>
</feature>
<dbReference type="PANTHER" id="PTHR35008">
    <property type="entry name" value="BLL4482 PROTEIN-RELATED"/>
    <property type="match status" value="1"/>
</dbReference>
<dbReference type="InterPro" id="IPR009056">
    <property type="entry name" value="Cyt_c-like_dom"/>
</dbReference>
<keyword evidence="7 8" id="KW-0408">Iron</keyword>
<evidence type="ECO:0000259" key="10">
    <source>
        <dbReference type="PROSITE" id="PS51007"/>
    </source>
</evidence>
<evidence type="ECO:0000256" key="1">
    <source>
        <dbReference type="ARBA" id="ARBA00001926"/>
    </source>
</evidence>
<dbReference type="InterPro" id="IPR008168">
    <property type="entry name" value="Cyt_C_IC"/>
</dbReference>
<dbReference type="Gene3D" id="1.10.760.10">
    <property type="entry name" value="Cytochrome c-like domain"/>
    <property type="match status" value="1"/>
</dbReference>
<keyword evidence="9" id="KW-0812">Transmembrane</keyword>
<dbReference type="InterPro" id="IPR051459">
    <property type="entry name" value="Cytochrome_c-type_DH"/>
</dbReference>
<name>A0A1H2QXJ0_9RHOB</name>
<keyword evidence="4" id="KW-0679">Respiratory chain</keyword>
<dbReference type="PRINTS" id="PR00605">
    <property type="entry name" value="CYTCHROMECIC"/>
</dbReference>
<keyword evidence="5 8" id="KW-0479">Metal-binding</keyword>
<evidence type="ECO:0000256" key="6">
    <source>
        <dbReference type="ARBA" id="ARBA00022982"/>
    </source>
</evidence>
<keyword evidence="12" id="KW-1185">Reference proteome</keyword>
<sequence>MKTTVLVLSIGAAMIGVVLWLAWPRNDSAWPVQPATVDIAQGQVLYQANCAACHGDRLQGDPDWRRAGPDGVFPPPPHDQTGHTWHHGDALLFNYTKLGGQAIMDGGGAGGKSGMPGFGATLSDAQIWDVLAYIKSTWPPRVRAMQAERTKAERARSR</sequence>
<gene>
    <name evidence="11" type="ORF">SAMN05444006_101309</name>
</gene>
<evidence type="ECO:0000256" key="3">
    <source>
        <dbReference type="ARBA" id="ARBA00022617"/>
    </source>
</evidence>
<evidence type="ECO:0000256" key="9">
    <source>
        <dbReference type="SAM" id="Phobius"/>
    </source>
</evidence>
<evidence type="ECO:0000256" key="7">
    <source>
        <dbReference type="ARBA" id="ARBA00023004"/>
    </source>
</evidence>
<dbReference type="EMBL" id="FNOB01000001">
    <property type="protein sequence ID" value="SDW11835.1"/>
    <property type="molecule type" value="Genomic_DNA"/>
</dbReference>
<keyword evidence="6" id="KW-0249">Electron transport</keyword>
<dbReference type="PANTHER" id="PTHR35008:SF4">
    <property type="entry name" value="BLL4482 PROTEIN"/>
    <property type="match status" value="1"/>
</dbReference>
<comment type="caution">
    <text evidence="11">The sequence shown here is derived from an EMBL/GenBank/DDBJ whole genome shotgun (WGS) entry which is preliminary data.</text>
</comment>
<dbReference type="Proteomes" id="UP000199541">
    <property type="component" value="Unassembled WGS sequence"/>
</dbReference>
<feature type="transmembrane region" description="Helical" evidence="9">
    <location>
        <begin position="6"/>
        <end position="23"/>
    </location>
</feature>
<keyword evidence="9" id="KW-0472">Membrane</keyword>
<dbReference type="SUPFAM" id="SSF46626">
    <property type="entry name" value="Cytochrome c"/>
    <property type="match status" value="1"/>
</dbReference>
<dbReference type="PROSITE" id="PS51007">
    <property type="entry name" value="CYTC"/>
    <property type="match status" value="1"/>
</dbReference>
<evidence type="ECO:0000256" key="5">
    <source>
        <dbReference type="ARBA" id="ARBA00022723"/>
    </source>
</evidence>
<evidence type="ECO:0000313" key="12">
    <source>
        <dbReference type="Proteomes" id="UP000199541"/>
    </source>
</evidence>
<reference evidence="11 12" key="1">
    <citation type="submission" date="2016-10" db="EMBL/GenBank/DDBJ databases">
        <authorList>
            <person name="Varghese N."/>
            <person name="Submissions S."/>
        </authorList>
    </citation>
    <scope>NUCLEOTIDE SEQUENCE [LARGE SCALE GENOMIC DNA]</scope>
    <source>
        <strain evidence="11 12">DSM 24802</strain>
    </source>
</reference>
<evidence type="ECO:0000256" key="4">
    <source>
        <dbReference type="ARBA" id="ARBA00022660"/>
    </source>
</evidence>
<dbReference type="Pfam" id="PF00034">
    <property type="entry name" value="Cytochrom_C"/>
    <property type="match status" value="1"/>
</dbReference>
<organism evidence="11 12">
    <name type="scientific">Allgaiera indica</name>
    <dbReference type="NCBI Taxonomy" id="765699"/>
    <lineage>
        <taxon>Bacteria</taxon>
        <taxon>Pseudomonadati</taxon>
        <taxon>Pseudomonadota</taxon>
        <taxon>Alphaproteobacteria</taxon>
        <taxon>Rhodobacterales</taxon>
        <taxon>Paracoccaceae</taxon>
        <taxon>Allgaiera</taxon>
    </lineage>
</organism>
<evidence type="ECO:0000256" key="2">
    <source>
        <dbReference type="ARBA" id="ARBA00022448"/>
    </source>
</evidence>
<keyword evidence="3 8" id="KW-0349">Heme</keyword>
<keyword evidence="2" id="KW-0813">Transport</keyword>
<protein>
    <submittedName>
        <fullName evidence="11">Cytochrome c, mono-and diheme variants</fullName>
    </submittedName>
</protein>
<proteinExistence type="predicted"/>
<keyword evidence="9" id="KW-1133">Transmembrane helix</keyword>